<keyword evidence="4" id="KW-1185">Reference proteome</keyword>
<sequence length="365" mass="43823">MNEKKKKQKIRLEKERIKIDNYFTVLENYDNFHKFLKTQSQEIKNKIQLFAKNFDRNQQKLENIQKYINEFTTKISDEFFAFITQKNLKRKLSKTNKKQITENFHIYILKKLYNKIFFLNGDEDVFADQKLFQHLEKFSFIQFKHLRIPHKFYNPEKIEKSMDIIQEINLFKTPNEKMRIVSEFVQNIKSILQENDPHLNYFFPLISYIVLHANIPNFKSNIQFIQRFSDQEILTKNQKGIHFSYVVSTVDFLENLASSDLDIDPKVFNYLVYGNKPKNSQIQKEPKKKSSETNSIENEEVKNVKNSETNSNDQNLIKFHFLNANLEDLLVSQVQVLFLEYKQLIQENINLRKKLSEEFKEKNSN</sequence>
<organism evidence="3 4">
    <name type="scientific">Anaeramoeba ignava</name>
    <name type="common">Anaerobic marine amoeba</name>
    <dbReference type="NCBI Taxonomy" id="1746090"/>
    <lineage>
        <taxon>Eukaryota</taxon>
        <taxon>Metamonada</taxon>
        <taxon>Anaeramoebidae</taxon>
        <taxon>Anaeramoeba</taxon>
    </lineage>
</organism>
<dbReference type="GO" id="GO:0005085">
    <property type="term" value="F:guanyl-nucleotide exchange factor activity"/>
    <property type="evidence" value="ECO:0007669"/>
    <property type="project" value="InterPro"/>
</dbReference>
<dbReference type="Gene3D" id="1.20.1050.80">
    <property type="entry name" value="VPS9 domain"/>
    <property type="match status" value="1"/>
</dbReference>
<feature type="region of interest" description="Disordered" evidence="1">
    <location>
        <begin position="279"/>
        <end position="309"/>
    </location>
</feature>
<dbReference type="GO" id="GO:0005829">
    <property type="term" value="C:cytosol"/>
    <property type="evidence" value="ECO:0007669"/>
    <property type="project" value="TreeGrafter"/>
</dbReference>
<dbReference type="OrthoDB" id="300289at2759"/>
<evidence type="ECO:0000313" key="4">
    <source>
        <dbReference type="Proteomes" id="UP001149090"/>
    </source>
</evidence>
<accession>A0A9Q0LJV1</accession>
<dbReference type="SUPFAM" id="SSF109993">
    <property type="entry name" value="VPS9 domain"/>
    <property type="match status" value="1"/>
</dbReference>
<dbReference type="InterPro" id="IPR003123">
    <property type="entry name" value="VPS9"/>
</dbReference>
<evidence type="ECO:0000256" key="1">
    <source>
        <dbReference type="SAM" id="MobiDB-lite"/>
    </source>
</evidence>
<dbReference type="EMBL" id="JAPDFW010000068">
    <property type="protein sequence ID" value="KAJ5074781.1"/>
    <property type="molecule type" value="Genomic_DNA"/>
</dbReference>
<dbReference type="Gene3D" id="1.10.246.120">
    <property type="match status" value="1"/>
</dbReference>
<dbReference type="Proteomes" id="UP001149090">
    <property type="component" value="Unassembled WGS sequence"/>
</dbReference>
<comment type="caution">
    <text evidence="3">The sequence shown here is derived from an EMBL/GenBank/DDBJ whole genome shotgun (WGS) entry which is preliminary data.</text>
</comment>
<evidence type="ECO:0000313" key="3">
    <source>
        <dbReference type="EMBL" id="KAJ5074781.1"/>
    </source>
</evidence>
<feature type="domain" description="VPS9" evidence="2">
    <location>
        <begin position="125"/>
        <end position="262"/>
    </location>
</feature>
<dbReference type="AlphaFoldDB" id="A0A9Q0LJV1"/>
<reference evidence="3" key="1">
    <citation type="submission" date="2022-10" db="EMBL/GenBank/DDBJ databases">
        <title>Novel sulphate-reducing endosymbionts in the free-living metamonad Anaeramoeba.</title>
        <authorList>
            <person name="Jerlstrom-Hultqvist J."/>
            <person name="Cepicka I."/>
            <person name="Gallot-Lavallee L."/>
            <person name="Salas-Leiva D."/>
            <person name="Curtis B.A."/>
            <person name="Zahonova K."/>
            <person name="Pipaliya S."/>
            <person name="Dacks J."/>
            <person name="Roger A.J."/>
        </authorList>
    </citation>
    <scope>NUCLEOTIDE SEQUENCE</scope>
    <source>
        <strain evidence="3">BMAN</strain>
    </source>
</reference>
<dbReference type="Pfam" id="PF02204">
    <property type="entry name" value="VPS9"/>
    <property type="match status" value="1"/>
</dbReference>
<name>A0A9Q0LJV1_ANAIG</name>
<proteinExistence type="predicted"/>
<dbReference type="InterPro" id="IPR045046">
    <property type="entry name" value="Vps9-like"/>
</dbReference>
<gene>
    <name evidence="3" type="ORF">M0811_07824</name>
</gene>
<evidence type="ECO:0000259" key="2">
    <source>
        <dbReference type="PROSITE" id="PS51205"/>
    </source>
</evidence>
<dbReference type="PROSITE" id="PS51205">
    <property type="entry name" value="VPS9"/>
    <property type="match status" value="1"/>
</dbReference>
<dbReference type="GO" id="GO:0016192">
    <property type="term" value="P:vesicle-mediated transport"/>
    <property type="evidence" value="ECO:0007669"/>
    <property type="project" value="InterPro"/>
</dbReference>
<dbReference type="PANTHER" id="PTHR23101">
    <property type="entry name" value="RAB GDP/GTP EXCHANGE FACTOR"/>
    <property type="match status" value="1"/>
</dbReference>
<dbReference type="InterPro" id="IPR037191">
    <property type="entry name" value="VPS9_dom_sf"/>
</dbReference>
<dbReference type="PANTHER" id="PTHR23101:SF25">
    <property type="entry name" value="GTPASE-ACTIVATING PROTEIN AND VPS9 DOMAIN-CONTAINING PROTEIN 1"/>
    <property type="match status" value="1"/>
</dbReference>
<protein>
    <submittedName>
        <fullName evidence="3">Rab gdp/gtp exchange factor</fullName>
    </submittedName>
</protein>
<dbReference type="GO" id="GO:0030139">
    <property type="term" value="C:endocytic vesicle"/>
    <property type="evidence" value="ECO:0007669"/>
    <property type="project" value="TreeGrafter"/>
</dbReference>
<dbReference type="GO" id="GO:0031267">
    <property type="term" value="F:small GTPase binding"/>
    <property type="evidence" value="ECO:0007669"/>
    <property type="project" value="TreeGrafter"/>
</dbReference>